<dbReference type="EMBL" id="JAGTPW010000007">
    <property type="protein sequence ID" value="MBR8644336.1"/>
    <property type="molecule type" value="Genomic_DNA"/>
</dbReference>
<keyword evidence="5" id="KW-1133">Transmembrane helix</keyword>
<evidence type="ECO:0000259" key="7">
    <source>
        <dbReference type="Pfam" id="PF00884"/>
    </source>
</evidence>
<evidence type="ECO:0000256" key="2">
    <source>
        <dbReference type="ARBA" id="ARBA00004936"/>
    </source>
</evidence>
<protein>
    <submittedName>
        <fullName evidence="8">Sulfatase-like hydrolase/transferase</fullName>
    </submittedName>
</protein>
<dbReference type="InterPro" id="IPR000917">
    <property type="entry name" value="Sulfatase_N"/>
</dbReference>
<sequence length="154" mass="18155">MNRQHAYPSLGFDDYLSIEDMKQDEMISMGLGDRSFFNQSYDFLKDKQNPYYAFFRYFDQPCTFSLPKEQITMKHEVGKENSYLTKYFEAIHYTDSAIGDFVKKLKDDGKLKDSVIVIYGDHDGLFLKDKHEVEAYYGSKISNEEWIENICPFP</sequence>
<evidence type="ECO:0000256" key="4">
    <source>
        <dbReference type="ARBA" id="ARBA00022692"/>
    </source>
</evidence>
<evidence type="ECO:0000313" key="8">
    <source>
        <dbReference type="EMBL" id="MBR8644336.1"/>
    </source>
</evidence>
<keyword evidence="6" id="KW-0472">Membrane</keyword>
<organism evidence="8 9">
    <name type="scientific">Peribacillus frigoritolerans</name>
    <dbReference type="NCBI Taxonomy" id="450367"/>
    <lineage>
        <taxon>Bacteria</taxon>
        <taxon>Bacillati</taxon>
        <taxon>Bacillota</taxon>
        <taxon>Bacilli</taxon>
        <taxon>Bacillales</taxon>
        <taxon>Bacillaceae</taxon>
        <taxon>Peribacillus</taxon>
    </lineage>
</organism>
<name>A0A941FJ25_9BACI</name>
<dbReference type="InterPro" id="IPR050448">
    <property type="entry name" value="OpgB/LTA_synthase_biosynth"/>
</dbReference>
<comment type="subcellular location">
    <subcellularLocation>
        <location evidence="1">Cell membrane</location>
        <topology evidence="1">Multi-pass membrane protein</topology>
    </subcellularLocation>
</comment>
<accession>A0A941FJ25</accession>
<evidence type="ECO:0000256" key="1">
    <source>
        <dbReference type="ARBA" id="ARBA00004651"/>
    </source>
</evidence>
<dbReference type="Pfam" id="PF00884">
    <property type="entry name" value="Sulfatase"/>
    <property type="match status" value="1"/>
</dbReference>
<comment type="pathway">
    <text evidence="2">Cell wall biogenesis; lipoteichoic acid biosynthesis.</text>
</comment>
<evidence type="ECO:0000256" key="3">
    <source>
        <dbReference type="ARBA" id="ARBA00022475"/>
    </source>
</evidence>
<dbReference type="AlphaFoldDB" id="A0A941FJ25"/>
<keyword evidence="3" id="KW-1003">Cell membrane</keyword>
<dbReference type="SUPFAM" id="SSF53649">
    <property type="entry name" value="Alkaline phosphatase-like"/>
    <property type="match status" value="1"/>
</dbReference>
<keyword evidence="8" id="KW-0378">Hydrolase</keyword>
<evidence type="ECO:0000313" key="9">
    <source>
        <dbReference type="Proteomes" id="UP000680045"/>
    </source>
</evidence>
<dbReference type="PANTHER" id="PTHR47371">
    <property type="entry name" value="LIPOTEICHOIC ACID SYNTHASE"/>
    <property type="match status" value="1"/>
</dbReference>
<reference evidence="8" key="1">
    <citation type="submission" date="2021-04" db="EMBL/GenBank/DDBJ databases">
        <title>Whole genome sequencing of Enterococci isolates from hospitalized patients.</title>
        <authorList>
            <person name="Ogoti B.M."/>
            <person name="Onyambu F.G."/>
        </authorList>
    </citation>
    <scope>NUCLEOTIDE SEQUENCE</scope>
    <source>
        <strain evidence="8">242</strain>
    </source>
</reference>
<keyword evidence="4" id="KW-0812">Transmembrane</keyword>
<evidence type="ECO:0000256" key="6">
    <source>
        <dbReference type="ARBA" id="ARBA00023136"/>
    </source>
</evidence>
<evidence type="ECO:0000256" key="5">
    <source>
        <dbReference type="ARBA" id="ARBA00022989"/>
    </source>
</evidence>
<feature type="domain" description="Sulfatase N-terminal" evidence="7">
    <location>
        <begin position="2"/>
        <end position="123"/>
    </location>
</feature>
<dbReference type="Gene3D" id="3.40.720.10">
    <property type="entry name" value="Alkaline Phosphatase, subunit A"/>
    <property type="match status" value="1"/>
</dbReference>
<proteinExistence type="predicted"/>
<comment type="caution">
    <text evidence="8">The sequence shown here is derived from an EMBL/GenBank/DDBJ whole genome shotgun (WGS) entry which is preliminary data.</text>
</comment>
<gene>
    <name evidence="8" type="ORF">KEH51_05895</name>
</gene>
<dbReference type="InterPro" id="IPR017850">
    <property type="entry name" value="Alkaline_phosphatase_core_sf"/>
</dbReference>
<dbReference type="Proteomes" id="UP000680045">
    <property type="component" value="Unassembled WGS sequence"/>
</dbReference>
<dbReference type="GO" id="GO:0005886">
    <property type="term" value="C:plasma membrane"/>
    <property type="evidence" value="ECO:0007669"/>
    <property type="project" value="UniProtKB-SubCell"/>
</dbReference>
<dbReference type="GO" id="GO:0016787">
    <property type="term" value="F:hydrolase activity"/>
    <property type="evidence" value="ECO:0007669"/>
    <property type="project" value="UniProtKB-KW"/>
</dbReference>
<dbReference type="PANTHER" id="PTHR47371:SF3">
    <property type="entry name" value="PHOSPHOGLYCEROL TRANSFERASE I"/>
    <property type="match status" value="1"/>
</dbReference>